<evidence type="ECO:0000256" key="1">
    <source>
        <dbReference type="SAM" id="SignalP"/>
    </source>
</evidence>
<evidence type="ECO:0000313" key="2">
    <source>
        <dbReference type="Proteomes" id="UP000025227"/>
    </source>
</evidence>
<evidence type="ECO:0000313" key="3">
    <source>
        <dbReference type="WBParaSite" id="HCON_00013890-00001"/>
    </source>
</evidence>
<feature type="chain" id="PRO_5029507032" evidence="1">
    <location>
        <begin position="17"/>
        <end position="153"/>
    </location>
</feature>
<accession>A0A7I4XWM1</accession>
<protein>
    <submittedName>
        <fullName evidence="3">C6 domain-containing protein</fullName>
    </submittedName>
</protein>
<dbReference type="OMA" id="TTPCCAM"/>
<name>A0A7I4XWM1_HAECO</name>
<keyword evidence="2" id="KW-1185">Reference proteome</keyword>
<dbReference type="Proteomes" id="UP000025227">
    <property type="component" value="Unplaced"/>
</dbReference>
<dbReference type="OrthoDB" id="5836468at2759"/>
<proteinExistence type="predicted"/>
<reference evidence="3" key="1">
    <citation type="submission" date="2020-12" db="UniProtKB">
        <authorList>
            <consortium name="WormBaseParasite"/>
        </authorList>
    </citation>
    <scope>IDENTIFICATION</scope>
    <source>
        <strain evidence="3">MHco3</strain>
    </source>
</reference>
<dbReference type="WBParaSite" id="HCON_00013890-00001">
    <property type="protein sequence ID" value="HCON_00013890-00001"/>
    <property type="gene ID" value="HCON_00013890"/>
</dbReference>
<feature type="signal peptide" evidence="1">
    <location>
        <begin position="1"/>
        <end position="16"/>
    </location>
</feature>
<organism evidence="2 3">
    <name type="scientific">Haemonchus contortus</name>
    <name type="common">Barber pole worm</name>
    <dbReference type="NCBI Taxonomy" id="6289"/>
    <lineage>
        <taxon>Eukaryota</taxon>
        <taxon>Metazoa</taxon>
        <taxon>Ecdysozoa</taxon>
        <taxon>Nematoda</taxon>
        <taxon>Chromadorea</taxon>
        <taxon>Rhabditida</taxon>
        <taxon>Rhabditina</taxon>
        <taxon>Rhabditomorpha</taxon>
        <taxon>Strongyloidea</taxon>
        <taxon>Trichostrongylidae</taxon>
        <taxon>Haemonchus</taxon>
    </lineage>
</organism>
<dbReference type="AlphaFoldDB" id="A0A7I4XWM1"/>
<keyword evidence="1" id="KW-0732">Signal</keyword>
<sequence>MLFAIVLVTLLPLFQACVPTQTITTTTTPCCAMLSQTTLPKRNPSSSTFEQCSILRRLSSTCPVDGIIFCDAAPDTNPARMQIEVFNAAGGVVRTYTNTGNTLAATVYCRNGVWTARVSSTGTDQFVPITSVSCAQDGSTGADKGYVIGSATN</sequence>